<dbReference type="PANTHER" id="PTHR48010:SF1">
    <property type="entry name" value="PROTEIN KINASE DOMAIN-CONTAINING PROTEIN"/>
    <property type="match status" value="1"/>
</dbReference>
<organism evidence="3">
    <name type="scientific">Sesamum radiatum</name>
    <name type="common">Black benniseed</name>
    <dbReference type="NCBI Taxonomy" id="300843"/>
    <lineage>
        <taxon>Eukaryota</taxon>
        <taxon>Viridiplantae</taxon>
        <taxon>Streptophyta</taxon>
        <taxon>Embryophyta</taxon>
        <taxon>Tracheophyta</taxon>
        <taxon>Spermatophyta</taxon>
        <taxon>Magnoliopsida</taxon>
        <taxon>eudicotyledons</taxon>
        <taxon>Gunneridae</taxon>
        <taxon>Pentapetalae</taxon>
        <taxon>asterids</taxon>
        <taxon>lamiids</taxon>
        <taxon>Lamiales</taxon>
        <taxon>Pedaliaceae</taxon>
        <taxon>Sesamum</taxon>
    </lineage>
</organism>
<gene>
    <name evidence="3" type="ORF">Sradi_6499500</name>
</gene>
<feature type="domain" description="Protein kinase" evidence="2">
    <location>
        <begin position="384"/>
        <end position="652"/>
    </location>
</feature>
<dbReference type="PANTHER" id="PTHR48010">
    <property type="entry name" value="OS05G0588300 PROTEIN"/>
    <property type="match status" value="1"/>
</dbReference>
<keyword evidence="3" id="KW-0675">Receptor</keyword>
<sequence>MSAIYDNWERLVAAVLRKQQLWELFHDLSRSPSIHSEASDFSSSFNLSSPLHNLAFDFPNGSFASSRRAPPKLVHISDFSPAFDVNDVCLASAELLGRGTFGSAFMAAMNNGVRIVVKRLNKPVSIPESDFKLHMDIVGNVRHENVAALRAYYSSEDERLMLYDYYDKGSVYALLYGQTDESRLHVDWGTRFKIAIGAARGIAAIHAQNSGKLVHGNIKASNIFLNPQRWGCVSDLGLATIIGKTFTPTASCYAPEVRNTQNVSQASDVYSFGILILELVTRRSPAHFPGGPMAVDLVKLVGSVRSKEKAAEVFDAELLTYPTIREQAVKMFQIGKTCVAKSIKNRPKMSEVVKMLEDIIAINPERDVSLEIYFHCFKVEEILRAPAKLLGKGVFGTSYKLILENGNTMVVKRLKDMHATFKEFQQLMGVTWRMPHENVAELRGCFFHRDEKFLVYDYYNRGNVSARLHGRIATGKPPLDWETRLKIAVGAARGITHIHQQDGGKLVHGNIKSSNIFLSRQLYGLVSDVGLTKLMNPVRRTVLQGYWAPEVKDSTRVSQASDVYSFGVFLLELVSGRRTLFTTDDGEVISLIDWAHSTFGYNRTTEVIDTVLLGYQMEEAMIEVLQIGMDCIATAPEHRPRMPQVVKMLEEISSIKPADKSRSEDRWEQPSMQSRLEDLLDDLLPTLTP</sequence>
<name>A0AAW2JUX8_SESRA</name>
<dbReference type="AlphaFoldDB" id="A0AAW2JUX8"/>
<dbReference type="GO" id="GO:0004672">
    <property type="term" value="F:protein kinase activity"/>
    <property type="evidence" value="ECO:0007669"/>
    <property type="project" value="InterPro"/>
</dbReference>
<proteinExistence type="predicted"/>
<dbReference type="Gene3D" id="1.10.510.10">
    <property type="entry name" value="Transferase(Phosphotransferase) domain 1"/>
    <property type="match status" value="2"/>
</dbReference>
<reference evidence="3" key="2">
    <citation type="journal article" date="2024" name="Plant">
        <title>Genomic evolution and insights into agronomic trait innovations of Sesamum species.</title>
        <authorList>
            <person name="Miao H."/>
            <person name="Wang L."/>
            <person name="Qu L."/>
            <person name="Liu H."/>
            <person name="Sun Y."/>
            <person name="Le M."/>
            <person name="Wang Q."/>
            <person name="Wei S."/>
            <person name="Zheng Y."/>
            <person name="Lin W."/>
            <person name="Duan Y."/>
            <person name="Cao H."/>
            <person name="Xiong S."/>
            <person name="Wang X."/>
            <person name="Wei L."/>
            <person name="Li C."/>
            <person name="Ma Q."/>
            <person name="Ju M."/>
            <person name="Zhao R."/>
            <person name="Li G."/>
            <person name="Mu C."/>
            <person name="Tian Q."/>
            <person name="Mei H."/>
            <person name="Zhang T."/>
            <person name="Gao T."/>
            <person name="Zhang H."/>
        </authorList>
    </citation>
    <scope>NUCLEOTIDE SEQUENCE</scope>
    <source>
        <strain evidence="3">G02</strain>
    </source>
</reference>
<keyword evidence="3" id="KW-0808">Transferase</keyword>
<dbReference type="EMBL" id="JACGWJ010000031">
    <property type="protein sequence ID" value="KAL0298397.1"/>
    <property type="molecule type" value="Genomic_DNA"/>
</dbReference>
<feature type="binding site" evidence="1">
    <location>
        <position position="118"/>
    </location>
    <ligand>
        <name>ATP</name>
        <dbReference type="ChEBI" id="CHEBI:30616"/>
    </ligand>
</feature>
<dbReference type="Pfam" id="PF07714">
    <property type="entry name" value="PK_Tyr_Ser-Thr"/>
    <property type="match status" value="2"/>
</dbReference>
<dbReference type="InterPro" id="IPR011009">
    <property type="entry name" value="Kinase-like_dom_sf"/>
</dbReference>
<keyword evidence="3" id="KW-0418">Kinase</keyword>
<protein>
    <submittedName>
        <fullName evidence="3">Inactive receptor kinase</fullName>
    </submittedName>
</protein>
<reference evidence="3" key="1">
    <citation type="submission" date="2020-06" db="EMBL/GenBank/DDBJ databases">
        <authorList>
            <person name="Li T."/>
            <person name="Hu X."/>
            <person name="Zhang T."/>
            <person name="Song X."/>
            <person name="Zhang H."/>
            <person name="Dai N."/>
            <person name="Sheng W."/>
            <person name="Hou X."/>
            <person name="Wei L."/>
        </authorList>
    </citation>
    <scope>NUCLEOTIDE SEQUENCE</scope>
    <source>
        <strain evidence="3">G02</strain>
        <tissue evidence="3">Leaf</tissue>
    </source>
</reference>
<comment type="caution">
    <text evidence="3">The sequence shown here is derived from an EMBL/GenBank/DDBJ whole genome shotgun (WGS) entry which is preliminary data.</text>
</comment>
<dbReference type="SUPFAM" id="SSF56112">
    <property type="entry name" value="Protein kinase-like (PK-like)"/>
    <property type="match status" value="2"/>
</dbReference>
<feature type="domain" description="Protein kinase" evidence="2">
    <location>
        <begin position="90"/>
        <end position="360"/>
    </location>
</feature>
<dbReference type="InterPro" id="IPR001245">
    <property type="entry name" value="Ser-Thr/Tyr_kinase_cat_dom"/>
</dbReference>
<dbReference type="InterPro" id="IPR000719">
    <property type="entry name" value="Prot_kinase_dom"/>
</dbReference>
<dbReference type="GO" id="GO:0005524">
    <property type="term" value="F:ATP binding"/>
    <property type="evidence" value="ECO:0007669"/>
    <property type="project" value="UniProtKB-UniRule"/>
</dbReference>
<keyword evidence="1" id="KW-0067">ATP-binding</keyword>
<evidence type="ECO:0000259" key="2">
    <source>
        <dbReference type="PROSITE" id="PS50011"/>
    </source>
</evidence>
<keyword evidence="1" id="KW-0547">Nucleotide-binding</keyword>
<evidence type="ECO:0000313" key="3">
    <source>
        <dbReference type="EMBL" id="KAL0298397.1"/>
    </source>
</evidence>
<dbReference type="InterPro" id="IPR017441">
    <property type="entry name" value="Protein_kinase_ATP_BS"/>
</dbReference>
<dbReference type="PROSITE" id="PS50011">
    <property type="entry name" value="PROTEIN_KINASE_DOM"/>
    <property type="match status" value="2"/>
</dbReference>
<evidence type="ECO:0000256" key="1">
    <source>
        <dbReference type="PROSITE-ProRule" id="PRU10141"/>
    </source>
</evidence>
<dbReference type="InterPro" id="IPR050994">
    <property type="entry name" value="At_inactive_RLKs"/>
</dbReference>
<accession>A0AAW2JUX8</accession>
<dbReference type="Gene3D" id="3.30.200.20">
    <property type="entry name" value="Phosphorylase Kinase, domain 1"/>
    <property type="match status" value="2"/>
</dbReference>
<dbReference type="PROSITE" id="PS00107">
    <property type="entry name" value="PROTEIN_KINASE_ATP"/>
    <property type="match status" value="1"/>
</dbReference>